<dbReference type="PANTHER" id="PTHR33910:SF1">
    <property type="entry name" value="PROTEIN TRANSLOCASE SUBUNIT SECE"/>
    <property type="match status" value="1"/>
</dbReference>
<keyword evidence="8 9" id="KW-0472">Membrane</keyword>
<keyword evidence="4 9" id="KW-0812">Transmembrane</keyword>
<dbReference type="InterPro" id="IPR038379">
    <property type="entry name" value="SecE_sf"/>
</dbReference>
<gene>
    <name evidence="9 10" type="primary">secE</name>
    <name evidence="10" type="ORF">OTJ99_001053</name>
</gene>
<comment type="function">
    <text evidence="9">Essential subunit of the Sec protein translocation channel SecYEG. Clamps together the 2 halves of SecY. May contact the channel plug during translocation.</text>
</comment>
<evidence type="ECO:0000256" key="4">
    <source>
        <dbReference type="ARBA" id="ARBA00022692"/>
    </source>
</evidence>
<feature type="transmembrane region" description="Helical" evidence="9">
    <location>
        <begin position="58"/>
        <end position="78"/>
    </location>
</feature>
<evidence type="ECO:0000256" key="1">
    <source>
        <dbReference type="ARBA" id="ARBA00004370"/>
    </source>
</evidence>
<keyword evidence="2 9" id="KW-0813">Transport</keyword>
<keyword evidence="5 9" id="KW-0653">Protein transport</keyword>
<sequence>MMVEKKKVEKPIVKSVSNRKKVTFKEWWTKTVKFFRDVKIEMKKVVWPSRKQVMKHTIVVLAFTLFFTVFILLADVVYEQLIFKLLLKVR</sequence>
<evidence type="ECO:0000256" key="8">
    <source>
        <dbReference type="ARBA" id="ARBA00023136"/>
    </source>
</evidence>
<reference evidence="10" key="1">
    <citation type="submission" date="2022-12" db="EMBL/GenBank/DDBJ databases">
        <authorList>
            <person name="Bing R.G."/>
            <person name="Willard D.J."/>
            <person name="Manesh M.J.H."/>
            <person name="Laemthong T."/>
            <person name="Crosby J.R."/>
            <person name="Kelly R.M."/>
        </authorList>
    </citation>
    <scope>NUCLEOTIDE SEQUENCE</scope>
    <source>
        <strain evidence="10">DSM 8991</strain>
    </source>
</reference>
<dbReference type="EMBL" id="CP113864">
    <property type="protein sequence ID" value="WAM32491.1"/>
    <property type="molecule type" value="Genomic_DNA"/>
</dbReference>
<dbReference type="Gene3D" id="1.20.5.1030">
    <property type="entry name" value="Preprotein translocase secy subunit"/>
    <property type="match status" value="1"/>
</dbReference>
<keyword evidence="6 9" id="KW-1133">Transmembrane helix</keyword>
<keyword evidence="3 9" id="KW-1003">Cell membrane</keyword>
<evidence type="ECO:0000256" key="7">
    <source>
        <dbReference type="ARBA" id="ARBA00023010"/>
    </source>
</evidence>
<keyword evidence="7 9" id="KW-0811">Translocation</keyword>
<dbReference type="RefSeq" id="WP_235374611.1">
    <property type="nucleotide sequence ID" value="NZ_CP113864.1"/>
</dbReference>
<dbReference type="NCBIfam" id="TIGR00964">
    <property type="entry name" value="secE_bact"/>
    <property type="match status" value="1"/>
</dbReference>
<dbReference type="PANTHER" id="PTHR33910">
    <property type="entry name" value="PROTEIN TRANSLOCASE SUBUNIT SECE"/>
    <property type="match status" value="1"/>
</dbReference>
<dbReference type="HAMAP" id="MF_00422">
    <property type="entry name" value="SecE"/>
    <property type="match status" value="1"/>
</dbReference>
<dbReference type="Proteomes" id="UP001164745">
    <property type="component" value="Chromosome"/>
</dbReference>
<comment type="similarity">
    <text evidence="9">Belongs to the SecE/SEC61-gamma family.</text>
</comment>
<protein>
    <recommendedName>
        <fullName evidence="9">Protein translocase subunit SecE</fullName>
    </recommendedName>
</protein>
<dbReference type="InterPro" id="IPR001901">
    <property type="entry name" value="Translocase_SecE/Sec61-g"/>
</dbReference>
<evidence type="ECO:0000256" key="2">
    <source>
        <dbReference type="ARBA" id="ARBA00022448"/>
    </source>
</evidence>
<evidence type="ECO:0000256" key="9">
    <source>
        <dbReference type="HAMAP-Rule" id="MF_00422"/>
    </source>
</evidence>
<evidence type="ECO:0000313" key="10">
    <source>
        <dbReference type="EMBL" id="WAM32491.1"/>
    </source>
</evidence>
<accession>A0ABY7BN90</accession>
<evidence type="ECO:0000256" key="5">
    <source>
        <dbReference type="ARBA" id="ARBA00022927"/>
    </source>
</evidence>
<dbReference type="PROSITE" id="PS01067">
    <property type="entry name" value="SECE_SEC61G"/>
    <property type="match status" value="1"/>
</dbReference>
<keyword evidence="11" id="KW-1185">Reference proteome</keyword>
<name>A0ABY7BN90_9FIRM</name>
<comment type="subunit">
    <text evidence="9">Component of the Sec protein translocase complex. Heterotrimer consisting of SecY, SecE and SecG subunits. The heterotrimers can form oligomers, although 1 heterotrimer is thought to be able to translocate proteins. Interacts with the ribosome. Interacts with SecDF, and other proteins may be involved. Interacts with SecA.</text>
</comment>
<organism evidence="10 11">
    <name type="scientific">Caldicellulosiruptor naganoensis</name>
    <dbReference type="NCBI Taxonomy" id="29324"/>
    <lineage>
        <taxon>Bacteria</taxon>
        <taxon>Bacillati</taxon>
        <taxon>Bacillota</taxon>
        <taxon>Bacillota incertae sedis</taxon>
        <taxon>Caldicellulosiruptorales</taxon>
        <taxon>Caldicellulosiruptoraceae</taxon>
        <taxon>Caldicellulosiruptor</taxon>
    </lineage>
</organism>
<comment type="subcellular location">
    <subcellularLocation>
        <location evidence="9">Cell membrane</location>
        <topology evidence="9">Single-pass membrane protein</topology>
    </subcellularLocation>
    <subcellularLocation>
        <location evidence="1">Membrane</location>
    </subcellularLocation>
</comment>
<dbReference type="Pfam" id="PF00584">
    <property type="entry name" value="SecE"/>
    <property type="match status" value="1"/>
</dbReference>
<evidence type="ECO:0000256" key="3">
    <source>
        <dbReference type="ARBA" id="ARBA00022475"/>
    </source>
</evidence>
<evidence type="ECO:0000313" key="11">
    <source>
        <dbReference type="Proteomes" id="UP001164745"/>
    </source>
</evidence>
<evidence type="ECO:0000256" key="6">
    <source>
        <dbReference type="ARBA" id="ARBA00022989"/>
    </source>
</evidence>
<proteinExistence type="inferred from homology"/>
<dbReference type="InterPro" id="IPR005807">
    <property type="entry name" value="SecE_bac"/>
</dbReference>